<evidence type="ECO:0000313" key="3">
    <source>
        <dbReference type="Proteomes" id="UP000028252"/>
    </source>
</evidence>
<dbReference type="InterPro" id="IPR006624">
    <property type="entry name" value="Beta-propeller_rpt_TECPR"/>
</dbReference>
<dbReference type="SUPFAM" id="SSF101898">
    <property type="entry name" value="NHL repeat"/>
    <property type="match status" value="1"/>
</dbReference>
<keyword evidence="3" id="KW-1185">Reference proteome</keyword>
<sequence>MNIRSYLSLIFLMLSLSLISQSSSAAIECGGQGQAACESKSAEFVRGVPTHDACRDGGFVDPINGGECWRCPEGFVRSWRPITDKGAACIKPRGGLAYEKATQIPTNGGNCPAGQFFDPREGGECWSCPEGYDRSLAEVDKFNACVKAAHEKFAAATQRSTLKTQCDAGQFSDPNGGCYSCPSGYNRTGYPVTSNKACSKAVSSDKSAVNHGRGTGIFGTDCGSGQFWDPNGSCYSCPSGYSRTTAPVTAGNACRRNYEDLKPANSHGKLITACPAGQFGDPNGKCYTCPTGYKRTGYAVTDSRACAKVEPEAVSRATQESRLCKAEDGEFVHFGQCWTCPTGYDRSIAPIDSDLACITNASEFTAAEFLEPWGCDASKGEFWDPLNKNGSKLGSCWKCPSQTERSTARVDSNQACISAEIRWVNDPYDEPGMFRLGRTNQFTKMAVNLFQSPESIASITDFMHRIWEGMEEKTGTADQYVKEQWQLIASNPAESPAFIAYVFTSMQQILLLPANERSADEKALLTAFEDYINARRLYMAEQAMEAYDGWKTAYDWRAAQRSNLASLAGTESPPPDFLALTQGSLEGSSKSGASLIAIAAVNRALSHLSQSQLVNLGNAIWPYMGEGLRRQVIKQVSEKAARQAATTAAKASTTIMRSAGPQIIFAVFTIVTEIRMNQVIDIANARIKIQESIDYIKRNPVSLDDLTSSEEQYQMMLKYWSLATDTKYSPPSAVISAAKKAEKIARESGFAREYTAPESSESGVVLVGNSVTIDTGESSGTEKSPVGEIEIQKVESISWSKEADKVEDIFIDHAGNIFRKVIASSEPVIQVFDSGRKQWSDVAKGFSDIAGADDGKVWLMDSAGALYSGSVDGSDIKKIDGAASAITSSNSGDLWVVSDKLNNQGGDIWILSNKRWQKKAGVKAVAIANQNGYMWAVNKQGDILRSDTNDARSLLRSRMKKMPGKALDIASGRDGSIYVVGTDNQLYLWDDTGGQWVKKQTSPKAVRVAVEQAGDVWLIDEKGSLFRGSYR</sequence>
<proteinExistence type="predicted"/>
<feature type="chain" id="PRO_5001757497" evidence="1">
    <location>
        <begin position="26"/>
        <end position="1031"/>
    </location>
</feature>
<gene>
    <name evidence="2" type="ORF">ADIMK_2697</name>
</gene>
<dbReference type="Pfam" id="PF19193">
    <property type="entry name" value="Tectonin"/>
    <property type="match status" value="1"/>
</dbReference>
<dbReference type="eggNOG" id="ENOG50332SX">
    <property type="taxonomic scope" value="Bacteria"/>
</dbReference>
<dbReference type="SUPFAM" id="SSF57184">
    <property type="entry name" value="Growth factor receptor domain"/>
    <property type="match status" value="1"/>
</dbReference>
<feature type="signal peptide" evidence="1">
    <location>
        <begin position="1"/>
        <end position="25"/>
    </location>
</feature>
<name>A0A081FXB8_9GAMM</name>
<reference evidence="2 3" key="1">
    <citation type="submission" date="2014-04" db="EMBL/GenBank/DDBJ databases">
        <title>Marinobacterium kochiensis sp. nov., isolated from sediment sample collected from Kochi backwaters in Kerala, India.</title>
        <authorList>
            <person name="Singh A."/>
            <person name="Pinnaka A.K."/>
        </authorList>
    </citation>
    <scope>NUCLEOTIDE SEQUENCE [LARGE SCALE GENOMIC DNA]</scope>
    <source>
        <strain evidence="2 3">AK27</strain>
    </source>
</reference>
<organism evidence="2 3">
    <name type="scientific">Marinobacterium lacunae</name>
    <dbReference type="NCBI Taxonomy" id="1232683"/>
    <lineage>
        <taxon>Bacteria</taxon>
        <taxon>Pseudomonadati</taxon>
        <taxon>Pseudomonadota</taxon>
        <taxon>Gammaproteobacteria</taxon>
        <taxon>Oceanospirillales</taxon>
        <taxon>Oceanospirillaceae</taxon>
        <taxon>Marinobacterium</taxon>
    </lineage>
</organism>
<evidence type="ECO:0000256" key="1">
    <source>
        <dbReference type="SAM" id="SignalP"/>
    </source>
</evidence>
<dbReference type="PATRIC" id="fig|1232683.4.peg.2650"/>
<accession>A0A081FXB8</accession>
<dbReference type="AlphaFoldDB" id="A0A081FXB8"/>
<dbReference type="SMART" id="SM00706">
    <property type="entry name" value="TECPR"/>
    <property type="match status" value="4"/>
</dbReference>
<keyword evidence="1" id="KW-0732">Signal</keyword>
<evidence type="ECO:0000313" key="2">
    <source>
        <dbReference type="EMBL" id="KEA63173.1"/>
    </source>
</evidence>
<comment type="caution">
    <text evidence="2">The sequence shown here is derived from an EMBL/GenBank/DDBJ whole genome shotgun (WGS) entry which is preliminary data.</text>
</comment>
<dbReference type="InterPro" id="IPR009030">
    <property type="entry name" value="Growth_fac_rcpt_cys_sf"/>
</dbReference>
<dbReference type="RefSeq" id="WP_156042919.1">
    <property type="nucleotide sequence ID" value="NZ_JMQN01000040.1"/>
</dbReference>
<dbReference type="Proteomes" id="UP000028252">
    <property type="component" value="Unassembled WGS sequence"/>
</dbReference>
<dbReference type="OrthoDB" id="7328964at2"/>
<protein>
    <submittedName>
        <fullName evidence="2">Uncharacterized protein</fullName>
    </submittedName>
</protein>
<dbReference type="EMBL" id="JMQN01000040">
    <property type="protein sequence ID" value="KEA63173.1"/>
    <property type="molecule type" value="Genomic_DNA"/>
</dbReference>
<dbReference type="STRING" id="1232683.ADIMK_2697"/>